<comment type="similarity">
    <text evidence="1 10">Belongs to the tannase family.</text>
</comment>
<name>A0A5C5FXR7_9BASI</name>
<evidence type="ECO:0000313" key="11">
    <source>
        <dbReference type="EMBL" id="TNY21663.1"/>
    </source>
</evidence>
<accession>A0A5C5FXR7</accession>
<keyword evidence="12" id="KW-1185">Reference proteome</keyword>
<gene>
    <name evidence="11" type="ORF">DMC30DRAFT_350277</name>
</gene>
<evidence type="ECO:0000256" key="2">
    <source>
        <dbReference type="ARBA" id="ARBA00022487"/>
    </source>
</evidence>
<proteinExistence type="inferred from homology"/>
<evidence type="ECO:0000256" key="5">
    <source>
        <dbReference type="ARBA" id="ARBA00022729"/>
    </source>
</evidence>
<evidence type="ECO:0000256" key="9">
    <source>
        <dbReference type="ARBA" id="ARBA00034075"/>
    </source>
</evidence>
<dbReference type="EC" id="3.1.1.-" evidence="10"/>
<dbReference type="STRING" id="5288.A0A5C5FXR7"/>
<evidence type="ECO:0000256" key="4">
    <source>
        <dbReference type="ARBA" id="ARBA00022723"/>
    </source>
</evidence>
<dbReference type="GO" id="GO:0030600">
    <property type="term" value="F:feruloyl esterase activity"/>
    <property type="evidence" value="ECO:0007669"/>
    <property type="project" value="UniProtKB-EC"/>
</dbReference>
<dbReference type="GO" id="GO:0045493">
    <property type="term" value="P:xylan catabolic process"/>
    <property type="evidence" value="ECO:0007669"/>
    <property type="project" value="UniProtKB-KW"/>
</dbReference>
<dbReference type="InterPro" id="IPR011118">
    <property type="entry name" value="Tannase/feruloyl_esterase"/>
</dbReference>
<dbReference type="OrthoDB" id="2537554at2759"/>
<evidence type="ECO:0000256" key="10">
    <source>
        <dbReference type="RuleBase" id="RU361238"/>
    </source>
</evidence>
<dbReference type="Pfam" id="PF07519">
    <property type="entry name" value="Tannase"/>
    <property type="match status" value="2"/>
</dbReference>
<dbReference type="SUPFAM" id="SSF53474">
    <property type="entry name" value="alpha/beta-Hydrolases"/>
    <property type="match status" value="1"/>
</dbReference>
<evidence type="ECO:0000313" key="12">
    <source>
        <dbReference type="Proteomes" id="UP000311382"/>
    </source>
</evidence>
<keyword evidence="5 10" id="KW-0732">Signal</keyword>
<feature type="signal peptide" evidence="10">
    <location>
        <begin position="1"/>
        <end position="19"/>
    </location>
</feature>
<organism evidence="11 12">
    <name type="scientific">Rhodotorula diobovata</name>
    <dbReference type="NCBI Taxonomy" id="5288"/>
    <lineage>
        <taxon>Eukaryota</taxon>
        <taxon>Fungi</taxon>
        <taxon>Dikarya</taxon>
        <taxon>Basidiomycota</taxon>
        <taxon>Pucciniomycotina</taxon>
        <taxon>Microbotryomycetes</taxon>
        <taxon>Sporidiobolales</taxon>
        <taxon>Sporidiobolaceae</taxon>
        <taxon>Rhodotorula</taxon>
    </lineage>
</organism>
<keyword evidence="6 10" id="KW-0378">Hydrolase</keyword>
<dbReference type="PANTHER" id="PTHR33938:SF15">
    <property type="entry name" value="FERULOYL ESTERASE B-RELATED"/>
    <property type="match status" value="1"/>
</dbReference>
<protein>
    <recommendedName>
        <fullName evidence="10">Carboxylic ester hydrolase</fullName>
        <ecNumber evidence="10">3.1.1.-</ecNumber>
    </recommendedName>
</protein>
<sequence length="572" mass="61666">MRATSTLLLPLAFAGSTYAAAVKSSSSCFDLWDQAPKLIPNLEVYVAKTYPGKPGLLPLADASLEAGLTDVLSCSTAGTNFTTKYATASYPAPVPDMPEFCRFGAYFHTSNISKVQFEVFLPAPDAWTGRFAMVGNGGNAGGVNYPDLWAPIKKYGMAVASTDTGHNSSGLDGQYAINNTASQIDFGYRAVHLTAVYSKQIIEAYYGKQQKKSYWLGCSSGGKQGLKEVQAFPEDFDGVIAGAAAQWWTHLNAQTYRINAIVNPVGSPGYLNTSDYALIGAHVLKQCDALDGVEDGIITNPWACQPDLQQLSCDSSVANSTNCLSADQITTMYRIWADYHKEKTGEFVFPGFAHGAEGPPGFSVTGQPFPPAPDYYQYQVLNRTEIGSFSANATEMDRLISIADETDPGSTNAINPNIKPFLKRGKLITYVGLADGLIPTGSTIWYYEQVRKALGYPQDLNDSYRLFTIPGHGHCYGGPGAFNFGGVGQRQDVLGGGLTSSQFDSKHDMVLSLIDWVEKGIAPDVIIGAKYVDDDKSKGVAFERPHCVYPKQATYIGGDVNSASSFRCENIA</sequence>
<dbReference type="PANTHER" id="PTHR33938">
    <property type="entry name" value="FERULOYL ESTERASE B-RELATED"/>
    <property type="match status" value="1"/>
</dbReference>
<comment type="caution">
    <text evidence="11">The sequence shown here is derived from an EMBL/GenBank/DDBJ whole genome shotgun (WGS) entry which is preliminary data.</text>
</comment>
<comment type="catalytic activity">
    <reaction evidence="9">
        <text>feruloyl-polysaccharide + H2O = ferulate + polysaccharide.</text>
        <dbReference type="EC" id="3.1.1.73"/>
    </reaction>
</comment>
<dbReference type="EMBL" id="SOZI01000039">
    <property type="protein sequence ID" value="TNY21663.1"/>
    <property type="molecule type" value="Genomic_DNA"/>
</dbReference>
<evidence type="ECO:0000256" key="6">
    <source>
        <dbReference type="ARBA" id="ARBA00022801"/>
    </source>
</evidence>
<keyword evidence="7" id="KW-0106">Calcium</keyword>
<dbReference type="ESTHER" id="9basi-a0a5c5fxr7">
    <property type="family name" value="Tannase"/>
</dbReference>
<dbReference type="Proteomes" id="UP000311382">
    <property type="component" value="Unassembled WGS sequence"/>
</dbReference>
<keyword evidence="4" id="KW-0479">Metal-binding</keyword>
<keyword evidence="2" id="KW-0719">Serine esterase</keyword>
<keyword evidence="3" id="KW-0858">Xylan degradation</keyword>
<evidence type="ECO:0000256" key="7">
    <source>
        <dbReference type="ARBA" id="ARBA00022837"/>
    </source>
</evidence>
<feature type="chain" id="PRO_5023157605" description="Carboxylic ester hydrolase" evidence="10">
    <location>
        <begin position="20"/>
        <end position="572"/>
    </location>
</feature>
<evidence type="ECO:0000256" key="3">
    <source>
        <dbReference type="ARBA" id="ARBA00022651"/>
    </source>
</evidence>
<evidence type="ECO:0000256" key="8">
    <source>
        <dbReference type="ARBA" id="ARBA00023157"/>
    </source>
</evidence>
<reference evidence="11 12" key="1">
    <citation type="submission" date="2019-03" db="EMBL/GenBank/DDBJ databases">
        <title>Rhodosporidium diobovatum UCD-FST 08-225 genome sequencing, assembly, and annotation.</title>
        <authorList>
            <person name="Fakankun I.U."/>
            <person name="Fristensky B."/>
            <person name="Levin D.B."/>
        </authorList>
    </citation>
    <scope>NUCLEOTIDE SEQUENCE [LARGE SCALE GENOMIC DNA]</scope>
    <source>
        <strain evidence="11 12">UCD-FST 08-225</strain>
    </source>
</reference>
<evidence type="ECO:0000256" key="1">
    <source>
        <dbReference type="ARBA" id="ARBA00006249"/>
    </source>
</evidence>
<dbReference type="GO" id="GO:0046872">
    <property type="term" value="F:metal ion binding"/>
    <property type="evidence" value="ECO:0007669"/>
    <property type="project" value="UniProtKB-KW"/>
</dbReference>
<keyword evidence="8" id="KW-1015">Disulfide bond</keyword>
<keyword evidence="3" id="KW-0119">Carbohydrate metabolism</keyword>
<keyword evidence="3" id="KW-0624">Polysaccharide degradation</keyword>
<dbReference type="AlphaFoldDB" id="A0A5C5FXR7"/>
<dbReference type="InterPro" id="IPR029058">
    <property type="entry name" value="AB_hydrolase_fold"/>
</dbReference>